<comment type="similarity">
    <text evidence="1">Belongs to the peptidase C40 family.</text>
</comment>
<keyword evidence="2" id="KW-0645">Protease</keyword>
<evidence type="ECO:0000256" key="5">
    <source>
        <dbReference type="ARBA" id="ARBA00022801"/>
    </source>
</evidence>
<dbReference type="InterPro" id="IPR051202">
    <property type="entry name" value="Peptidase_C40"/>
</dbReference>
<dbReference type="SUPFAM" id="SSF54106">
    <property type="entry name" value="LysM domain"/>
    <property type="match status" value="1"/>
</dbReference>
<evidence type="ECO:0000256" key="2">
    <source>
        <dbReference type="ARBA" id="ARBA00022670"/>
    </source>
</evidence>
<feature type="domain" description="NlpC/P60" evidence="8">
    <location>
        <begin position="67"/>
        <end position="198"/>
    </location>
</feature>
<dbReference type="Pfam" id="PF01476">
    <property type="entry name" value="LysM"/>
    <property type="match status" value="1"/>
</dbReference>
<dbReference type="Gene3D" id="3.90.1720.10">
    <property type="entry name" value="endopeptidase domain like (from Nostoc punctiforme)"/>
    <property type="match status" value="1"/>
</dbReference>
<dbReference type="PANTHER" id="PTHR47053:SF1">
    <property type="entry name" value="MUREIN DD-ENDOPEPTIDASE MEPH-RELATED"/>
    <property type="match status" value="1"/>
</dbReference>
<dbReference type="GO" id="GO:0006508">
    <property type="term" value="P:proteolysis"/>
    <property type="evidence" value="ECO:0007669"/>
    <property type="project" value="UniProtKB-KW"/>
</dbReference>
<dbReference type="SUPFAM" id="SSF54001">
    <property type="entry name" value="Cysteine proteinases"/>
    <property type="match status" value="1"/>
</dbReference>
<evidence type="ECO:0000256" key="3">
    <source>
        <dbReference type="ARBA" id="ARBA00022729"/>
    </source>
</evidence>
<keyword evidence="5" id="KW-0378">Hydrolase</keyword>
<accession>A0A917NMJ7</accession>
<evidence type="ECO:0000256" key="4">
    <source>
        <dbReference type="ARBA" id="ARBA00022737"/>
    </source>
</evidence>
<evidence type="ECO:0000259" key="8">
    <source>
        <dbReference type="PROSITE" id="PS51935"/>
    </source>
</evidence>
<evidence type="ECO:0000313" key="10">
    <source>
        <dbReference type="Proteomes" id="UP000637695"/>
    </source>
</evidence>
<dbReference type="InterPro" id="IPR000064">
    <property type="entry name" value="NLP_P60_dom"/>
</dbReference>
<keyword evidence="6" id="KW-0788">Thiol protease</keyword>
<dbReference type="EMBL" id="BMOY01000043">
    <property type="protein sequence ID" value="GGJ12233.1"/>
    <property type="molecule type" value="Genomic_DNA"/>
</dbReference>
<dbReference type="PROSITE" id="PS51935">
    <property type="entry name" value="NLPC_P60"/>
    <property type="match status" value="1"/>
</dbReference>
<dbReference type="Pfam" id="PF00877">
    <property type="entry name" value="NLPC_P60"/>
    <property type="match status" value="1"/>
</dbReference>
<dbReference type="InterPro" id="IPR036779">
    <property type="entry name" value="LysM_dom_sf"/>
</dbReference>
<dbReference type="AlphaFoldDB" id="A0A917NMJ7"/>
<evidence type="ECO:0000259" key="7">
    <source>
        <dbReference type="PROSITE" id="PS51782"/>
    </source>
</evidence>
<proteinExistence type="inferred from homology"/>
<evidence type="ECO:0000313" key="9">
    <source>
        <dbReference type="EMBL" id="GGJ12233.1"/>
    </source>
</evidence>
<keyword evidence="4" id="KW-0677">Repeat</keyword>
<comment type="caution">
    <text evidence="9">The sequence shown here is derived from an EMBL/GenBank/DDBJ whole genome shotgun (WGS) entry which is preliminary data.</text>
</comment>
<reference evidence="9" key="2">
    <citation type="submission" date="2020-09" db="EMBL/GenBank/DDBJ databases">
        <authorList>
            <person name="Sun Q."/>
            <person name="Ohkuma M."/>
        </authorList>
    </citation>
    <scope>NUCLEOTIDE SEQUENCE</scope>
    <source>
        <strain evidence="9">JCM 18487</strain>
    </source>
</reference>
<keyword evidence="3" id="KW-0732">Signal</keyword>
<dbReference type="PROSITE" id="PS51782">
    <property type="entry name" value="LYSM"/>
    <property type="match status" value="1"/>
</dbReference>
<protein>
    <submittedName>
        <fullName evidence="9">NLP/P60</fullName>
    </submittedName>
</protein>
<dbReference type="PANTHER" id="PTHR47053">
    <property type="entry name" value="MUREIN DD-ENDOPEPTIDASE MEPH-RELATED"/>
    <property type="match status" value="1"/>
</dbReference>
<dbReference type="SMART" id="SM00257">
    <property type="entry name" value="LysM"/>
    <property type="match status" value="1"/>
</dbReference>
<dbReference type="InterPro" id="IPR018392">
    <property type="entry name" value="LysM"/>
</dbReference>
<dbReference type="InterPro" id="IPR038765">
    <property type="entry name" value="Papain-like_cys_pep_sf"/>
</dbReference>
<keyword evidence="10" id="KW-1185">Reference proteome</keyword>
<name>A0A917NMJ7_9BACL</name>
<dbReference type="Gene3D" id="3.10.350.10">
    <property type="entry name" value="LysM domain"/>
    <property type="match status" value="1"/>
</dbReference>
<dbReference type="Proteomes" id="UP000637695">
    <property type="component" value="Unassembled WGS sequence"/>
</dbReference>
<feature type="domain" description="LysM" evidence="7">
    <location>
        <begin position="16"/>
        <end position="61"/>
    </location>
</feature>
<gene>
    <name evidence="9" type="ORF">GCM10010885_22010</name>
</gene>
<organism evidence="9 10">
    <name type="scientific">Alicyclobacillus cellulosilyticus</name>
    <dbReference type="NCBI Taxonomy" id="1003997"/>
    <lineage>
        <taxon>Bacteria</taxon>
        <taxon>Bacillati</taxon>
        <taxon>Bacillota</taxon>
        <taxon>Bacilli</taxon>
        <taxon>Bacillales</taxon>
        <taxon>Alicyclobacillaceae</taxon>
        <taxon>Alicyclobacillus</taxon>
    </lineage>
</organism>
<sequence length="199" mass="21607">MNAQSTSSEVPLPYPTQYVVQPGDTMFKIAQQVGVSLAALEAANPQIKNFNVIWPGMTIRLPLTAHQQKVNAILATAVSLIGTPYQWGGDQPQTGFDCSGFVAYVYAQNGIILPRTSHDQATVGTPVAIRDLAPGDLIFLADTYPNAWPNHVTHVGIYAGNGSMIESTSVANRGVVLVRNIFQSSYYMSHYWGARRVIP</sequence>
<evidence type="ECO:0000256" key="6">
    <source>
        <dbReference type="ARBA" id="ARBA00022807"/>
    </source>
</evidence>
<dbReference type="CDD" id="cd00118">
    <property type="entry name" value="LysM"/>
    <property type="match status" value="1"/>
</dbReference>
<reference evidence="9" key="1">
    <citation type="journal article" date="2014" name="Int. J. Syst. Evol. Microbiol.">
        <title>Complete genome sequence of Corynebacterium casei LMG S-19264T (=DSM 44701T), isolated from a smear-ripened cheese.</title>
        <authorList>
            <consortium name="US DOE Joint Genome Institute (JGI-PGF)"/>
            <person name="Walter F."/>
            <person name="Albersmeier A."/>
            <person name="Kalinowski J."/>
            <person name="Ruckert C."/>
        </authorList>
    </citation>
    <scope>NUCLEOTIDE SEQUENCE</scope>
    <source>
        <strain evidence="9">JCM 18487</strain>
    </source>
</reference>
<dbReference type="GO" id="GO:0008234">
    <property type="term" value="F:cysteine-type peptidase activity"/>
    <property type="evidence" value="ECO:0007669"/>
    <property type="project" value="UniProtKB-KW"/>
</dbReference>
<evidence type="ECO:0000256" key="1">
    <source>
        <dbReference type="ARBA" id="ARBA00007074"/>
    </source>
</evidence>